<dbReference type="NCBIfam" id="NF008907">
    <property type="entry name" value="PRK12270.1"/>
    <property type="match status" value="1"/>
</dbReference>
<dbReference type="NCBIfam" id="NF006914">
    <property type="entry name" value="PRK09404.1"/>
    <property type="match status" value="1"/>
</dbReference>
<feature type="domain" description="Transketolase-like pyrimidine-binding" evidence="7">
    <location>
        <begin position="582"/>
        <end position="775"/>
    </location>
</feature>
<dbReference type="InterPro" id="IPR031717">
    <property type="entry name" value="ODO-1/KGD_C"/>
</dbReference>
<dbReference type="Gene3D" id="1.10.287.1150">
    <property type="entry name" value="TPP helical domain"/>
    <property type="match status" value="1"/>
</dbReference>
<dbReference type="GO" id="GO:0004591">
    <property type="term" value="F:oxoglutarate dehydrogenase (succinyl-transferring) activity"/>
    <property type="evidence" value="ECO:0007669"/>
    <property type="project" value="UniProtKB-EC"/>
</dbReference>
<dbReference type="EC" id="1.2.4.2" evidence="4"/>
<dbReference type="InterPro" id="IPR029061">
    <property type="entry name" value="THDP-binding"/>
</dbReference>
<gene>
    <name evidence="8" type="ORF">IPP15_14385</name>
</gene>
<dbReference type="Gene3D" id="3.40.50.12470">
    <property type="match status" value="1"/>
</dbReference>
<dbReference type="InterPro" id="IPR001017">
    <property type="entry name" value="DH_E1"/>
</dbReference>
<dbReference type="Gene3D" id="3.40.50.11610">
    <property type="entry name" value="Multifunctional 2-oxoglutarate metabolism enzyme, C-terminal domain"/>
    <property type="match status" value="1"/>
</dbReference>
<dbReference type="GO" id="GO:0045252">
    <property type="term" value="C:oxoglutarate dehydrogenase complex"/>
    <property type="evidence" value="ECO:0007669"/>
    <property type="project" value="TreeGrafter"/>
</dbReference>
<dbReference type="InterPro" id="IPR042179">
    <property type="entry name" value="KGD_C_sf"/>
</dbReference>
<organism evidence="8 9">
    <name type="scientific">Candidatus Opimibacter skivensis</name>
    <dbReference type="NCBI Taxonomy" id="2982028"/>
    <lineage>
        <taxon>Bacteria</taxon>
        <taxon>Pseudomonadati</taxon>
        <taxon>Bacteroidota</taxon>
        <taxon>Saprospiria</taxon>
        <taxon>Saprospirales</taxon>
        <taxon>Saprospiraceae</taxon>
        <taxon>Candidatus Opimibacter</taxon>
    </lineage>
</organism>
<keyword evidence="5 8" id="KW-0560">Oxidoreductase</keyword>
<dbReference type="GO" id="GO:0005829">
    <property type="term" value="C:cytosol"/>
    <property type="evidence" value="ECO:0007669"/>
    <property type="project" value="TreeGrafter"/>
</dbReference>
<dbReference type="GO" id="GO:0030976">
    <property type="term" value="F:thiamine pyrophosphate binding"/>
    <property type="evidence" value="ECO:0007669"/>
    <property type="project" value="InterPro"/>
</dbReference>
<dbReference type="PANTHER" id="PTHR23152:SF4">
    <property type="entry name" value="2-OXOADIPATE DEHYDROGENASE COMPLEX COMPONENT E1"/>
    <property type="match status" value="1"/>
</dbReference>
<sequence>MKDYSQVFNAHPIYIDSLYQSYQKDPDSVDQGWRVFFEGFEFGQNENGRADTLAATSYVTLDDASKEFGVMSIINGFRNRGHLLSTTNPIRQRRDRKPHLDLADYNLTDEDLNKVFKAGIEIGLADATLEDILHHLRLIFCGNIGFEYAHIENRAKRKWLSDRIEKRKIKEDTDDYGLPLETKKRILEKLNGAVVFEKFLNTKYVGQKRFSLEGGESTIPALDSIIEFGASLGAEEFIFGMSHRGRLNVLANILGKTYEQIFNEFEGNMMPEQSFGDGDVKYHLGFSSQVTGQDGKMHHLKLVPNPSHLESVDPVVEGFSRAKADLLYGSDYNKIIPILIHGDAAAAGQGVVYETVQMSQLEGYFTGGTIHFVINNQIGFTTDFDDARSSTYCTAAAGLVQAPVFHVNGDDPEAVVFATRLATEYRMKFNSDVFIDMVCYRRHGHNEGDDPEFTQPEMYDIINNHPNPREIYVKKLAGRGDVELKLSEEQEKNFWNDLQKRLDMVKEKKLPYEYQEPELAWRQLKKHASLEDMLTIPTTGIASERITSLLDALHKLPADFHPLSKITRIYKSKLKLIEEGNIDWGLGELLAYGSLLTEGMNVRMSGQDVKRGTFSHRHAVVYDHENYVAYNRLDHLAEKQGKFMIYNSLLSEFGVLGFEYGYSLASPGHLVLWEAQFGDFTNGAQTIVDQYISAAESKWHRMSGLVMLLPHGYEGQGPEHSSARLERFLQACGDGNMVICNVTTPSNFFHLLRRQMVWNFRKPLIVMSPKSLLRHPKCISPINELSGSTQFRPVIEEELTAAQAKKVKRVIFCSGKIYYDLIDFREKNNVQDITIVRLEQLYPIYKNHLLEIASHYKGASMIWLQEEPANMGAWTFIQNKLPELGLKLISRKTSASPATGYKKLHDENQERIVREAMTL</sequence>
<dbReference type="Proteomes" id="UP000808337">
    <property type="component" value="Unassembled WGS sequence"/>
</dbReference>
<evidence type="ECO:0000256" key="6">
    <source>
        <dbReference type="ARBA" id="ARBA00023052"/>
    </source>
</evidence>
<reference evidence="8 9" key="1">
    <citation type="submission" date="2020-10" db="EMBL/GenBank/DDBJ databases">
        <title>Connecting structure to function with the recovery of over 1000 high-quality activated sludge metagenome-assembled genomes encoding full-length rRNA genes using long-read sequencing.</title>
        <authorList>
            <person name="Singleton C.M."/>
            <person name="Petriglieri F."/>
            <person name="Kristensen J.M."/>
            <person name="Kirkegaard R.H."/>
            <person name="Michaelsen T.Y."/>
            <person name="Andersen M.H."/>
            <person name="Karst S.M."/>
            <person name="Dueholm M.S."/>
            <person name="Nielsen P.H."/>
            <person name="Albertsen M."/>
        </authorList>
    </citation>
    <scope>NUCLEOTIDE SEQUENCE [LARGE SCALE GENOMIC DNA]</scope>
    <source>
        <strain evidence="8">Ribe_18-Q3-R11-54_MAXAC.273</strain>
    </source>
</reference>
<evidence type="ECO:0000256" key="4">
    <source>
        <dbReference type="ARBA" id="ARBA00012280"/>
    </source>
</evidence>
<comment type="function">
    <text evidence="2">E1 component of the 2-oxoglutarate dehydrogenase (OGDH) complex which catalyzes the decarboxylation of 2-oxoglutarate, the first step in the conversion of 2-oxoglutarate to succinyl-CoA and CO(2).</text>
</comment>
<protein>
    <recommendedName>
        <fullName evidence="4">oxoglutarate dehydrogenase (succinyl-transferring)</fullName>
        <ecNumber evidence="4">1.2.4.2</ecNumber>
    </recommendedName>
</protein>
<comment type="cofactor">
    <cofactor evidence="1">
        <name>thiamine diphosphate</name>
        <dbReference type="ChEBI" id="CHEBI:58937"/>
    </cofactor>
</comment>
<dbReference type="AlphaFoldDB" id="A0A9D7SUJ9"/>
<dbReference type="Gene3D" id="3.40.50.970">
    <property type="match status" value="1"/>
</dbReference>
<evidence type="ECO:0000313" key="8">
    <source>
        <dbReference type="EMBL" id="MBK9983550.1"/>
    </source>
</evidence>
<dbReference type="PANTHER" id="PTHR23152">
    <property type="entry name" value="2-OXOGLUTARATE DEHYDROGENASE"/>
    <property type="match status" value="1"/>
</dbReference>
<evidence type="ECO:0000256" key="3">
    <source>
        <dbReference type="ARBA" id="ARBA00006936"/>
    </source>
</evidence>
<dbReference type="Pfam" id="PF00676">
    <property type="entry name" value="E1_dh"/>
    <property type="match status" value="1"/>
</dbReference>
<comment type="caution">
    <text evidence="8">The sequence shown here is derived from an EMBL/GenBank/DDBJ whole genome shotgun (WGS) entry which is preliminary data.</text>
</comment>
<dbReference type="InterPro" id="IPR011603">
    <property type="entry name" value="2oxoglutarate_DH_E1"/>
</dbReference>
<dbReference type="NCBIfam" id="TIGR00239">
    <property type="entry name" value="2oxo_dh_E1"/>
    <property type="match status" value="1"/>
</dbReference>
<dbReference type="PIRSF" id="PIRSF000157">
    <property type="entry name" value="Oxoglu_dh_E1"/>
    <property type="match status" value="1"/>
</dbReference>
<evidence type="ECO:0000256" key="1">
    <source>
        <dbReference type="ARBA" id="ARBA00001964"/>
    </source>
</evidence>
<comment type="similarity">
    <text evidence="3">Belongs to the alpha-ketoglutarate dehydrogenase family.</text>
</comment>
<accession>A0A9D7SUJ9</accession>
<dbReference type="InterPro" id="IPR005475">
    <property type="entry name" value="Transketolase-like_Pyr-bd"/>
</dbReference>
<evidence type="ECO:0000313" key="9">
    <source>
        <dbReference type="Proteomes" id="UP000808337"/>
    </source>
</evidence>
<name>A0A9D7SUJ9_9BACT</name>
<dbReference type="GO" id="GO:0006099">
    <property type="term" value="P:tricarboxylic acid cycle"/>
    <property type="evidence" value="ECO:0007669"/>
    <property type="project" value="TreeGrafter"/>
</dbReference>
<evidence type="ECO:0000259" key="7">
    <source>
        <dbReference type="SMART" id="SM00861"/>
    </source>
</evidence>
<dbReference type="EMBL" id="JADKGY010000020">
    <property type="protein sequence ID" value="MBK9983550.1"/>
    <property type="molecule type" value="Genomic_DNA"/>
</dbReference>
<dbReference type="SMART" id="SM00861">
    <property type="entry name" value="Transket_pyr"/>
    <property type="match status" value="1"/>
</dbReference>
<keyword evidence="6" id="KW-0786">Thiamine pyrophosphate</keyword>
<evidence type="ECO:0000256" key="5">
    <source>
        <dbReference type="ARBA" id="ARBA00023002"/>
    </source>
</evidence>
<dbReference type="SUPFAM" id="SSF52518">
    <property type="entry name" value="Thiamin diphosphate-binding fold (THDP-binding)"/>
    <property type="match status" value="2"/>
</dbReference>
<dbReference type="InterPro" id="IPR032106">
    <property type="entry name" value="2-oxogl_dehyd_N"/>
</dbReference>
<dbReference type="Pfam" id="PF02779">
    <property type="entry name" value="Transket_pyr"/>
    <property type="match status" value="1"/>
</dbReference>
<evidence type="ECO:0000256" key="2">
    <source>
        <dbReference type="ARBA" id="ARBA00003906"/>
    </source>
</evidence>
<proteinExistence type="inferred from homology"/>
<dbReference type="Pfam" id="PF16078">
    <property type="entry name" value="2-oxogl_dehyd_N"/>
    <property type="match status" value="1"/>
</dbReference>
<dbReference type="CDD" id="cd02016">
    <property type="entry name" value="TPP_E1_OGDC_like"/>
    <property type="match status" value="1"/>
</dbReference>
<dbReference type="Pfam" id="PF16870">
    <property type="entry name" value="OxoGdeHyase_C"/>
    <property type="match status" value="1"/>
</dbReference>